<dbReference type="InterPro" id="IPR010561">
    <property type="entry name" value="LIN-9/ALY1"/>
</dbReference>
<dbReference type="PANTHER" id="PTHR21689">
    <property type="entry name" value="LIN-9"/>
    <property type="match status" value="1"/>
</dbReference>
<dbReference type="SUPFAM" id="SSF46689">
    <property type="entry name" value="Homeodomain-like"/>
    <property type="match status" value="1"/>
</dbReference>
<dbReference type="Proteomes" id="UP001158986">
    <property type="component" value="Unassembled WGS sequence"/>
</dbReference>
<dbReference type="InterPro" id="IPR033471">
    <property type="entry name" value="DIRP"/>
</dbReference>
<organism evidence="4 5">
    <name type="scientific">Peronospora belbahrii</name>
    <dbReference type="NCBI Taxonomy" id="622444"/>
    <lineage>
        <taxon>Eukaryota</taxon>
        <taxon>Sar</taxon>
        <taxon>Stramenopiles</taxon>
        <taxon>Oomycota</taxon>
        <taxon>Peronosporomycetes</taxon>
        <taxon>Peronosporales</taxon>
        <taxon>Peronosporaceae</taxon>
        <taxon>Peronospora</taxon>
    </lineage>
</organism>
<evidence type="ECO:0000256" key="2">
    <source>
        <dbReference type="ARBA" id="ARBA00023242"/>
    </source>
</evidence>
<reference evidence="4 5" key="1">
    <citation type="submission" date="2021-11" db="EMBL/GenBank/DDBJ databases">
        <authorList>
            <person name="Islam A."/>
            <person name="Islam S."/>
            <person name="Flora M.S."/>
            <person name="Rahman M."/>
            <person name="Ziaur R.M."/>
            <person name="Epstein J.H."/>
            <person name="Hassan M."/>
            <person name="Klassen M."/>
            <person name="Woodard K."/>
            <person name="Webb A."/>
            <person name="Webby R.J."/>
            <person name="El Zowalaty M.E."/>
        </authorList>
    </citation>
    <scope>NUCLEOTIDE SEQUENCE [LARGE SCALE GENOMIC DNA]</scope>
    <source>
        <strain evidence="4">Pbs1</strain>
    </source>
</reference>
<evidence type="ECO:0000259" key="3">
    <source>
        <dbReference type="SMART" id="SM01135"/>
    </source>
</evidence>
<sequence length="648" mass="73540">MLQSTQVLGPRWSLKELRAFYILLKAHGQQWDKIDEHLPHRSSAMVRALFAMHRGYLSLSEASVEGFCAIMMDQYAMEDKENMKISPNRIEANTHVMKQEEDGARNRKKRRFERFMTIKESIRPDLSIERAQDYDSKWPLEASFKRVKRKRIMPMNSRTWLRDDEMEEVVQVYGLRLNLPWTHWFDSYLDMDFFNHNEFMECLKNVGLEKITVAARPIWSSVRASMGRPRRLSRLFFIQEKDKLETYRVIKRRFDHTQLSTDQTWPYGCSPPLQPGMSVIVWVESQRHFRLATVAAFSATEGTCEVSFCDNVSLLDTMECSLNNVMVLTCPPWSGKSEVSAAEPKLSATTLLRRENGLRGATPILSAPKDETYSIGDRHHDEKIRAILAVKSLLHRKEKIVSSMAHLNEHAAEEKMQFHEKDAVDFSLWATPTTTSSAAVKDLAWITSCERRQLQKQHSWLAANLNATNKHLKTALLTLQSFSATNSSGAESSGTNLAYRSASPEWGNMMPTETLTEGQIRWAIDFLAASQRKSAIVVAESASQIVKDDKGRSSLNTLGNDIRLGNVLPETMQLVANCVTLVSILHLHVAASPDVPPVVTQKLVERVLELLRPSHETNMDLYAELLAAADAAQAQMMVQASTSQVDQD</sequence>
<dbReference type="InterPro" id="IPR001005">
    <property type="entry name" value="SANT/Myb"/>
</dbReference>
<dbReference type="EMBL" id="CAKLCB010000084">
    <property type="protein sequence ID" value="CAH0514861.1"/>
    <property type="molecule type" value="Genomic_DNA"/>
</dbReference>
<evidence type="ECO:0000313" key="4">
    <source>
        <dbReference type="EMBL" id="CAH0514861.1"/>
    </source>
</evidence>
<dbReference type="InterPro" id="IPR009057">
    <property type="entry name" value="Homeodomain-like_sf"/>
</dbReference>
<dbReference type="SMART" id="SM01135">
    <property type="entry name" value="DIRP"/>
    <property type="match status" value="1"/>
</dbReference>
<keyword evidence="2" id="KW-0539">Nucleus</keyword>
<dbReference type="Pfam" id="PF06584">
    <property type="entry name" value="DIRP"/>
    <property type="match status" value="1"/>
</dbReference>
<evidence type="ECO:0000313" key="5">
    <source>
        <dbReference type="Proteomes" id="UP001158986"/>
    </source>
</evidence>
<name>A0ABN8CRH4_9STRA</name>
<evidence type="ECO:0000256" key="1">
    <source>
        <dbReference type="ARBA" id="ARBA00004123"/>
    </source>
</evidence>
<feature type="domain" description="DIRP" evidence="3">
    <location>
        <begin position="185"/>
        <end position="285"/>
    </location>
</feature>
<dbReference type="PANTHER" id="PTHR21689:SF2">
    <property type="entry name" value="PROTEIN LIN-9 HOMOLOG"/>
    <property type="match status" value="1"/>
</dbReference>
<gene>
    <name evidence="4" type="ORF">PBS001_LOCUS1598</name>
</gene>
<protein>
    <recommendedName>
        <fullName evidence="3">DIRP domain-containing protein</fullName>
    </recommendedName>
</protein>
<comment type="subcellular location">
    <subcellularLocation>
        <location evidence="1">Nucleus</location>
    </subcellularLocation>
</comment>
<accession>A0ABN8CRH4</accession>
<keyword evidence="5" id="KW-1185">Reference proteome</keyword>
<comment type="caution">
    <text evidence="4">The sequence shown here is derived from an EMBL/GenBank/DDBJ whole genome shotgun (WGS) entry which is preliminary data.</text>
</comment>
<proteinExistence type="predicted"/>
<dbReference type="Gene3D" id="1.10.10.60">
    <property type="entry name" value="Homeodomain-like"/>
    <property type="match status" value="1"/>
</dbReference>
<dbReference type="CDD" id="cd00167">
    <property type="entry name" value="SANT"/>
    <property type="match status" value="1"/>
</dbReference>